<keyword evidence="1" id="KW-0677">Repeat</keyword>
<dbReference type="SMART" id="SM00360">
    <property type="entry name" value="RRM"/>
    <property type="match status" value="4"/>
</dbReference>
<dbReference type="InterPro" id="IPR012677">
    <property type="entry name" value="Nucleotide-bd_a/b_plait_sf"/>
</dbReference>
<sequence length="460" mass="51296">SNQRRLEGTCLSGVYHDRCLSVMGARGRVSQEHLKRLLENESDDDGHTRPLNPIRLSEHASGEMDTSRKVSTKRSRVKACVVQTADVTGLEPAQMTSADPLIRDTLCEMLTMRNLCTIKLEGLPKGYNYLSLLELAPDMVACRIPHIAICHRPARTAFLEFSSHESALSNQRRLEGMSYNGRTLKATLGKFISEDPDDYNVLEVRVSNLHKKTGKGELTRHFPNAATIALKDGKSGRTKQGIGVAVISFGTPAEAVAAVNEKHGCVVRGRRVSVLFERKKSPKFVFLLPYAFRSVQGLIVYGLKRSTKESEVRAIFPQAEAIEIFPLGGFAKLRYAAFEDCKLDKKNASTVKFRGRQLKVAYLWNHSVGGNIDDKPMPQGLPSCRVFVKNLGRTANEEQVKGLFKNAKLIRMPKKKHGCRGFAILDFGTTENAQKALSKRYELNSRVLKLEWASPKHTTE</sequence>
<dbReference type="GO" id="GO:0003723">
    <property type="term" value="F:RNA binding"/>
    <property type="evidence" value="ECO:0007669"/>
    <property type="project" value="UniProtKB-UniRule"/>
</dbReference>
<feature type="domain" description="RRM" evidence="5">
    <location>
        <begin position="202"/>
        <end position="279"/>
    </location>
</feature>
<dbReference type="PROSITE" id="PS50102">
    <property type="entry name" value="RRM"/>
    <property type="match status" value="2"/>
</dbReference>
<evidence type="ECO:0000259" key="5">
    <source>
        <dbReference type="PROSITE" id="PS50102"/>
    </source>
</evidence>
<accession>A0A0X3PFV6</accession>
<evidence type="ECO:0000256" key="2">
    <source>
        <dbReference type="ARBA" id="ARBA00022884"/>
    </source>
</evidence>
<name>A0A0X3PFV6_SCHSO</name>
<dbReference type="EMBL" id="GEEE01012542">
    <property type="protein sequence ID" value="JAP50683.1"/>
    <property type="molecule type" value="Transcribed_RNA"/>
</dbReference>
<evidence type="ECO:0000256" key="1">
    <source>
        <dbReference type="ARBA" id="ARBA00022737"/>
    </source>
</evidence>
<protein>
    <submittedName>
        <fullName evidence="6">Nucleolin</fullName>
    </submittedName>
</protein>
<evidence type="ECO:0000256" key="4">
    <source>
        <dbReference type="SAM" id="MobiDB-lite"/>
    </source>
</evidence>
<dbReference type="InterPro" id="IPR000504">
    <property type="entry name" value="RRM_dom"/>
</dbReference>
<feature type="region of interest" description="Disordered" evidence="4">
    <location>
        <begin position="38"/>
        <end position="70"/>
    </location>
</feature>
<organism evidence="6">
    <name type="scientific">Schistocephalus solidus</name>
    <name type="common">Tapeworm</name>
    <dbReference type="NCBI Taxonomy" id="70667"/>
    <lineage>
        <taxon>Eukaryota</taxon>
        <taxon>Metazoa</taxon>
        <taxon>Spiralia</taxon>
        <taxon>Lophotrochozoa</taxon>
        <taxon>Platyhelminthes</taxon>
        <taxon>Cestoda</taxon>
        <taxon>Eucestoda</taxon>
        <taxon>Diphyllobothriidea</taxon>
        <taxon>Diphyllobothriidae</taxon>
        <taxon>Schistocephalus</taxon>
    </lineage>
</organism>
<dbReference type="AlphaFoldDB" id="A0A0X3PFV6"/>
<dbReference type="InterPro" id="IPR035979">
    <property type="entry name" value="RBD_domain_sf"/>
</dbReference>
<keyword evidence="2 3" id="KW-0694">RNA-binding</keyword>
<gene>
    <name evidence="6" type="primary">NUCL</name>
    <name evidence="6" type="ORF">TR145961</name>
</gene>
<dbReference type="Gene3D" id="3.30.70.330">
    <property type="match status" value="2"/>
</dbReference>
<proteinExistence type="predicted"/>
<reference evidence="6" key="1">
    <citation type="submission" date="2016-01" db="EMBL/GenBank/DDBJ databases">
        <title>Reference transcriptome for the parasite Schistocephalus solidus: insights into the molecular evolution of parasitism.</title>
        <authorList>
            <person name="Hebert F.O."/>
            <person name="Grambauer S."/>
            <person name="Barber I."/>
            <person name="Landry C.R."/>
            <person name="Aubin-Horth N."/>
        </authorList>
    </citation>
    <scope>NUCLEOTIDE SEQUENCE</scope>
</reference>
<feature type="non-terminal residue" evidence="6">
    <location>
        <position position="1"/>
    </location>
</feature>
<feature type="domain" description="RRM" evidence="5">
    <location>
        <begin position="384"/>
        <end position="455"/>
    </location>
</feature>
<dbReference type="Pfam" id="PF00076">
    <property type="entry name" value="RRM_1"/>
    <property type="match status" value="1"/>
</dbReference>
<evidence type="ECO:0000313" key="6">
    <source>
        <dbReference type="EMBL" id="JAP50683.1"/>
    </source>
</evidence>
<feature type="compositionally biased region" description="Basic and acidic residues" evidence="4">
    <location>
        <begin position="56"/>
        <end position="68"/>
    </location>
</feature>
<dbReference type="PANTHER" id="PTHR24012">
    <property type="entry name" value="RNA BINDING PROTEIN"/>
    <property type="match status" value="1"/>
</dbReference>
<evidence type="ECO:0000256" key="3">
    <source>
        <dbReference type="PROSITE-ProRule" id="PRU00176"/>
    </source>
</evidence>
<dbReference type="SUPFAM" id="SSF54928">
    <property type="entry name" value="RNA-binding domain, RBD"/>
    <property type="match status" value="2"/>
</dbReference>